<organism evidence="6">
    <name type="scientific">Caenorhabditis brenneri</name>
    <name type="common">Nematode worm</name>
    <dbReference type="NCBI Taxonomy" id="135651"/>
    <lineage>
        <taxon>Eukaryota</taxon>
        <taxon>Metazoa</taxon>
        <taxon>Ecdysozoa</taxon>
        <taxon>Nematoda</taxon>
        <taxon>Chromadorea</taxon>
        <taxon>Rhabditida</taxon>
        <taxon>Rhabditina</taxon>
        <taxon>Rhabditomorpha</taxon>
        <taxon>Rhabditoidea</taxon>
        <taxon>Rhabditidae</taxon>
        <taxon>Peloderinae</taxon>
        <taxon>Caenorhabditis</taxon>
    </lineage>
</organism>
<dbReference type="OrthoDB" id="5805298at2759"/>
<dbReference type="Proteomes" id="UP000008068">
    <property type="component" value="Unassembled WGS sequence"/>
</dbReference>
<reference evidence="6" key="1">
    <citation type="submission" date="2011-07" db="EMBL/GenBank/DDBJ databases">
        <authorList>
            <consortium name="Caenorhabditis brenneri Sequencing and Analysis Consortium"/>
            <person name="Wilson R.K."/>
        </authorList>
    </citation>
    <scope>NUCLEOTIDE SEQUENCE [LARGE SCALE GENOMIC DNA]</scope>
    <source>
        <strain evidence="6">PB2801</strain>
    </source>
</reference>
<dbReference type="EMBL" id="GL379943">
    <property type="protein sequence ID" value="EGT37171.1"/>
    <property type="molecule type" value="Genomic_DNA"/>
</dbReference>
<accession>G0NTA8</accession>
<keyword evidence="6" id="KW-1185">Reference proteome</keyword>
<evidence type="ECO:0000259" key="2">
    <source>
        <dbReference type="Pfam" id="PF02408"/>
    </source>
</evidence>
<dbReference type="InParanoid" id="G0NTA8"/>
<dbReference type="OMA" id="THENKEP"/>
<feature type="signal peptide" evidence="1">
    <location>
        <begin position="1"/>
        <end position="19"/>
    </location>
</feature>
<evidence type="ECO:0000313" key="6">
    <source>
        <dbReference type="Proteomes" id="UP000008068"/>
    </source>
</evidence>
<dbReference type="InterPro" id="IPR056013">
    <property type="entry name" value="DUF7591"/>
</dbReference>
<feature type="domain" description="DUF7592" evidence="4">
    <location>
        <begin position="165"/>
        <end position="223"/>
    </location>
</feature>
<protein>
    <submittedName>
        <fullName evidence="5">Uncharacterized protein</fullName>
    </submittedName>
</protein>
<keyword evidence="1" id="KW-0732">Signal</keyword>
<sequence length="344" mass="37434">MFKLLFISAFALCASLASAAGNVCTPTTVYRPSNSDAYYWPATWKEQQAAPALGGNQTCGWAVIVPKGYYAKLIMSGRMGDNTSHIQTIDAGANSIISTHENKEPYFFPSETFTVYVYADSDATFAMKIVWAKLPTKMDYSMGIGKNPKLVNITSDIFAAEYSSTTGLSLLAFPADKKRIASLRSTFVYEGKDSNGNYVSNLYLLYKSKKQWISSGSVIYVVNVEARNVEDKLLVQESGYTKDIAEYVEFSCQANSTCTGYLDAGNKTSALVSVDNTSQTLMYVTLNVNSYLTVYYGSPNDAGKYLTISGSTIQSNLPMTFGAPVVQYVVTGGKASFTFAVSNP</sequence>
<feature type="chain" id="PRO_5003406267" evidence="1">
    <location>
        <begin position="20"/>
        <end position="344"/>
    </location>
</feature>
<dbReference type="InterPro" id="IPR056014">
    <property type="entry name" value="DUF7592"/>
</dbReference>
<dbReference type="PANTHER" id="PTHR47155:SF3">
    <property type="entry name" value="CUB-LIKE DOMAIN-CONTAINING PROTEIN"/>
    <property type="match status" value="1"/>
</dbReference>
<proteinExistence type="predicted"/>
<dbReference type="HOGENOM" id="CLU_025754_1_0_1"/>
<dbReference type="eggNOG" id="ENOG502R0YW">
    <property type="taxonomic scope" value="Eukaryota"/>
</dbReference>
<name>G0NTA8_CAEBE</name>
<dbReference type="Pfam" id="PF24511">
    <property type="entry name" value="DUF7591"/>
    <property type="match status" value="1"/>
</dbReference>
<feature type="domain" description="DUF7591" evidence="3">
    <location>
        <begin position="241"/>
        <end position="340"/>
    </location>
</feature>
<dbReference type="Pfam" id="PF24512">
    <property type="entry name" value="DUF7592"/>
    <property type="match status" value="1"/>
</dbReference>
<evidence type="ECO:0000259" key="4">
    <source>
        <dbReference type="Pfam" id="PF24512"/>
    </source>
</evidence>
<evidence type="ECO:0000313" key="5">
    <source>
        <dbReference type="EMBL" id="EGT37171.1"/>
    </source>
</evidence>
<evidence type="ECO:0000259" key="3">
    <source>
        <dbReference type="Pfam" id="PF24511"/>
    </source>
</evidence>
<dbReference type="InterPro" id="IPR003366">
    <property type="entry name" value="CUB-like_dom"/>
</dbReference>
<gene>
    <name evidence="5" type="ORF">CAEBREN_02302</name>
</gene>
<dbReference type="PANTHER" id="PTHR47155">
    <property type="entry name" value="DOWNSTREAM OF DAF-16 (REGULATED BY DAF-16)-RELATED"/>
    <property type="match status" value="1"/>
</dbReference>
<dbReference type="AlphaFoldDB" id="G0NTA8"/>
<feature type="domain" description="CUB-like" evidence="2">
    <location>
        <begin position="20"/>
        <end position="135"/>
    </location>
</feature>
<evidence type="ECO:0000256" key="1">
    <source>
        <dbReference type="SAM" id="SignalP"/>
    </source>
</evidence>
<dbReference type="Pfam" id="PF02408">
    <property type="entry name" value="CUB_2"/>
    <property type="match status" value="1"/>
</dbReference>